<organism evidence="1 2">
    <name type="scientific">Symmachiella macrocystis</name>
    <dbReference type="NCBI Taxonomy" id="2527985"/>
    <lineage>
        <taxon>Bacteria</taxon>
        <taxon>Pseudomonadati</taxon>
        <taxon>Planctomycetota</taxon>
        <taxon>Planctomycetia</taxon>
        <taxon>Planctomycetales</taxon>
        <taxon>Planctomycetaceae</taxon>
        <taxon>Symmachiella</taxon>
    </lineage>
</organism>
<comment type="caution">
    <text evidence="1">The sequence shown here is derived from an EMBL/GenBank/DDBJ whole genome shotgun (WGS) entry which is preliminary data.</text>
</comment>
<name>A0A5C6B7E5_9PLAN</name>
<accession>A0A5C6B7E5</accession>
<evidence type="ECO:0000313" key="1">
    <source>
        <dbReference type="EMBL" id="TWU07391.1"/>
    </source>
</evidence>
<proteinExistence type="predicted"/>
<dbReference type="AlphaFoldDB" id="A0A5C6B7E5"/>
<protein>
    <submittedName>
        <fullName evidence="1">Uncharacterized protein</fullName>
    </submittedName>
</protein>
<sequence length="182" mass="21001">MRRKLFTFTDSLDGPVHEDMGPGYDYDAPDSVHNMRFDAFPEFEPNFHTVHLKGYVHITDLINSIPIPRAGWIVSGRLRSIFESFRITDHRYYSLPVVHLGKEVPDYWWFHLLPTPVDIAAEAKVEEAEAIIESCQALQDVALFRLSSPPRFAKCYVREDLKIAIEENGMTGIRFGTSRLFR</sequence>
<gene>
    <name evidence="1" type="ORF">CA54_57970</name>
</gene>
<reference evidence="1 2" key="1">
    <citation type="submission" date="2019-02" db="EMBL/GenBank/DDBJ databases">
        <title>Deep-cultivation of Planctomycetes and their phenomic and genomic characterization uncovers novel biology.</title>
        <authorList>
            <person name="Wiegand S."/>
            <person name="Jogler M."/>
            <person name="Boedeker C."/>
            <person name="Pinto D."/>
            <person name="Vollmers J."/>
            <person name="Rivas-Marin E."/>
            <person name="Kohn T."/>
            <person name="Peeters S.H."/>
            <person name="Heuer A."/>
            <person name="Rast P."/>
            <person name="Oberbeckmann S."/>
            <person name="Bunk B."/>
            <person name="Jeske O."/>
            <person name="Meyerdierks A."/>
            <person name="Storesund J.E."/>
            <person name="Kallscheuer N."/>
            <person name="Luecker S."/>
            <person name="Lage O.M."/>
            <person name="Pohl T."/>
            <person name="Merkel B.J."/>
            <person name="Hornburger P."/>
            <person name="Mueller R.-W."/>
            <person name="Bruemmer F."/>
            <person name="Labrenz M."/>
            <person name="Spormann A.M."/>
            <person name="Op Den Camp H."/>
            <person name="Overmann J."/>
            <person name="Amann R."/>
            <person name="Jetten M.S.M."/>
            <person name="Mascher T."/>
            <person name="Medema M.H."/>
            <person name="Devos D.P."/>
            <person name="Kaster A.-K."/>
            <person name="Ovreas L."/>
            <person name="Rohde M."/>
            <person name="Galperin M.Y."/>
            <person name="Jogler C."/>
        </authorList>
    </citation>
    <scope>NUCLEOTIDE SEQUENCE [LARGE SCALE GENOMIC DNA]</scope>
    <source>
        <strain evidence="1 2">CA54</strain>
    </source>
</reference>
<dbReference type="Proteomes" id="UP000320735">
    <property type="component" value="Unassembled WGS sequence"/>
</dbReference>
<dbReference type="EMBL" id="SJPP01000003">
    <property type="protein sequence ID" value="TWU07391.1"/>
    <property type="molecule type" value="Genomic_DNA"/>
</dbReference>
<keyword evidence="2" id="KW-1185">Reference proteome</keyword>
<evidence type="ECO:0000313" key="2">
    <source>
        <dbReference type="Proteomes" id="UP000320735"/>
    </source>
</evidence>